<dbReference type="SMART" id="SM00388">
    <property type="entry name" value="HisKA"/>
    <property type="match status" value="1"/>
</dbReference>
<dbReference type="EC" id="2.7.13.3" evidence="3"/>
<dbReference type="InterPro" id="IPR036097">
    <property type="entry name" value="HisK_dim/P_sf"/>
</dbReference>
<evidence type="ECO:0000256" key="5">
    <source>
        <dbReference type="ARBA" id="ARBA00022679"/>
    </source>
</evidence>
<dbReference type="InterPro" id="IPR003594">
    <property type="entry name" value="HATPase_dom"/>
</dbReference>
<dbReference type="InterPro" id="IPR004358">
    <property type="entry name" value="Sig_transdc_His_kin-like_C"/>
</dbReference>
<proteinExistence type="predicted"/>
<dbReference type="InterPro" id="IPR050736">
    <property type="entry name" value="Sensor_HK_Regulatory"/>
</dbReference>
<dbReference type="CDD" id="cd06225">
    <property type="entry name" value="HAMP"/>
    <property type="match status" value="1"/>
</dbReference>
<keyword evidence="7" id="KW-0902">Two-component regulatory system</keyword>
<organism evidence="12">
    <name type="scientific">Salmonella enteritidis PT4 (strain P125109)</name>
    <dbReference type="NCBI Taxonomy" id="550537"/>
    <lineage>
        <taxon>Bacteria</taxon>
        <taxon>Pseudomonadati</taxon>
        <taxon>Pseudomonadota</taxon>
        <taxon>Gammaproteobacteria</taxon>
        <taxon>Enterobacterales</taxon>
        <taxon>Enterobacteriaceae</taxon>
        <taxon>Salmonella</taxon>
    </lineage>
</organism>
<keyword evidence="9" id="KW-0472">Membrane</keyword>
<gene>
    <name evidence="12" type="ORF">G2720_25795</name>
</gene>
<comment type="catalytic activity">
    <reaction evidence="1">
        <text>ATP + protein L-histidine = ADP + protein N-phospho-L-histidine.</text>
        <dbReference type="EC" id="2.7.13.3"/>
    </reaction>
</comment>
<dbReference type="PRINTS" id="PR00344">
    <property type="entry name" value="BCTRLSENSOR"/>
</dbReference>
<dbReference type="SUPFAM" id="SSF158472">
    <property type="entry name" value="HAMP domain-like"/>
    <property type="match status" value="1"/>
</dbReference>
<dbReference type="Pfam" id="PF00672">
    <property type="entry name" value="HAMP"/>
    <property type="match status" value="1"/>
</dbReference>
<evidence type="ECO:0000256" key="6">
    <source>
        <dbReference type="ARBA" id="ARBA00022777"/>
    </source>
</evidence>
<evidence type="ECO:0000256" key="4">
    <source>
        <dbReference type="ARBA" id="ARBA00022553"/>
    </source>
</evidence>
<dbReference type="SUPFAM" id="SSF55874">
    <property type="entry name" value="ATPase domain of HSP90 chaperone/DNA topoisomerase II/histidine kinase"/>
    <property type="match status" value="1"/>
</dbReference>
<reference evidence="12" key="1">
    <citation type="journal article" date="2018" name="Genome Biol.">
        <title>SKESA: strategic k-mer extension for scrupulous assemblies.</title>
        <authorList>
            <person name="Souvorov A."/>
            <person name="Agarwala R."/>
            <person name="Lipman D.J."/>
        </authorList>
    </citation>
    <scope>NUCLEOTIDE SEQUENCE</scope>
    <source>
        <strain evidence="12">P125109</strain>
    </source>
</reference>
<keyword evidence="6 12" id="KW-0418">Kinase</keyword>
<evidence type="ECO:0000256" key="3">
    <source>
        <dbReference type="ARBA" id="ARBA00012438"/>
    </source>
</evidence>
<dbReference type="SMART" id="SM00304">
    <property type="entry name" value="HAMP"/>
    <property type="match status" value="1"/>
</dbReference>
<feature type="domain" description="Histidine kinase" evidence="10">
    <location>
        <begin position="289"/>
        <end position="502"/>
    </location>
</feature>
<feature type="transmembrane region" description="Helical" evidence="9">
    <location>
        <begin position="57"/>
        <end position="82"/>
    </location>
</feature>
<dbReference type="AlphaFoldDB" id="A0A724WUA6"/>
<comment type="caution">
    <text evidence="12">The sequence shown here is derived from an EMBL/GenBank/DDBJ whole genome shotgun (WGS) entry which is preliminary data.</text>
</comment>
<keyword evidence="8" id="KW-0175">Coiled coil</keyword>
<dbReference type="PANTHER" id="PTHR43711">
    <property type="entry name" value="TWO-COMPONENT HISTIDINE KINASE"/>
    <property type="match status" value="1"/>
</dbReference>
<dbReference type="InterPro" id="IPR003661">
    <property type="entry name" value="HisK_dim/P_dom"/>
</dbReference>
<accession>A0A724WUA6</accession>
<dbReference type="EMBL" id="DAAQRD010000113">
    <property type="protein sequence ID" value="HAE0521211.1"/>
    <property type="molecule type" value="Genomic_DNA"/>
</dbReference>
<sequence>MIFSYYNPPEVISLFYYTQRMCKSCADEVTVSFIGSDYVFFAILKWRDKEGNVMRRISYSVGGIVLAAFLICGSVLFGTLYYQLSQIRTQEVVGGLLNRGNTHRDVLVDSYDQTTMRHVSMMEANSSFTVVITDARGKQLEASRPLTSEMKSVLEHTDFDYRRQGKIVTMRDFLMTDSPITIDGKHRGHVFMFASKAIVDHVLDPLKQQFFQVGLLALLLAGAASIWTTRIISRPLIQMEKATARLLDGESGELPIDRQDELGQLARSIQQLKQDLDFLNRERSEFLASVSHELRTPLTYIKGYADILERQTLTPDERRRYITIIREESQQMNEWIEQLFWLARIDANAFMMERKPVDVEDLIHQVIRLMRLDIEQENISFEIEGERLEVIGDAQQLRQMIVNIIENARRHTTSGTIIVRYGVNAVGAFIQIEDTGEGIAADSLPHVTKRLYRTEASRSRKHGGTGIGLSIVEAIAQTHGAELNIKSQLGHGTQVTLQWKEK</sequence>
<evidence type="ECO:0000256" key="7">
    <source>
        <dbReference type="ARBA" id="ARBA00023012"/>
    </source>
</evidence>
<dbReference type="Gene3D" id="3.30.565.10">
    <property type="entry name" value="Histidine kinase-like ATPase, C-terminal domain"/>
    <property type="match status" value="1"/>
</dbReference>
<evidence type="ECO:0000256" key="8">
    <source>
        <dbReference type="SAM" id="Coils"/>
    </source>
</evidence>
<keyword evidence="9" id="KW-1133">Transmembrane helix</keyword>
<evidence type="ECO:0000256" key="2">
    <source>
        <dbReference type="ARBA" id="ARBA00004429"/>
    </source>
</evidence>
<keyword evidence="9" id="KW-0812">Transmembrane</keyword>
<dbReference type="GO" id="GO:0005886">
    <property type="term" value="C:plasma membrane"/>
    <property type="evidence" value="ECO:0007669"/>
    <property type="project" value="UniProtKB-SubCell"/>
</dbReference>
<comment type="subcellular location">
    <subcellularLocation>
        <location evidence="2">Cell inner membrane</location>
        <topology evidence="2">Multi-pass membrane protein</topology>
    </subcellularLocation>
</comment>
<dbReference type="CDD" id="cd00082">
    <property type="entry name" value="HisKA"/>
    <property type="match status" value="1"/>
</dbReference>
<dbReference type="PROSITE" id="PS50885">
    <property type="entry name" value="HAMP"/>
    <property type="match status" value="1"/>
</dbReference>
<dbReference type="GO" id="GO:0000155">
    <property type="term" value="F:phosphorelay sensor kinase activity"/>
    <property type="evidence" value="ECO:0007669"/>
    <property type="project" value="InterPro"/>
</dbReference>
<dbReference type="PANTHER" id="PTHR43711:SF1">
    <property type="entry name" value="HISTIDINE KINASE 1"/>
    <property type="match status" value="1"/>
</dbReference>
<feature type="domain" description="HAMP" evidence="11">
    <location>
        <begin position="230"/>
        <end position="281"/>
    </location>
</feature>
<dbReference type="Pfam" id="PF00512">
    <property type="entry name" value="HisKA"/>
    <property type="match status" value="1"/>
</dbReference>
<dbReference type="SUPFAM" id="SSF47384">
    <property type="entry name" value="Homodimeric domain of signal transducing histidine kinase"/>
    <property type="match status" value="1"/>
</dbReference>
<protein>
    <recommendedName>
        <fullName evidence="3">histidine kinase</fullName>
        <ecNumber evidence="3">2.7.13.3</ecNumber>
    </recommendedName>
</protein>
<feature type="coiled-coil region" evidence="8">
    <location>
        <begin position="262"/>
        <end position="289"/>
    </location>
</feature>
<reference evidence="12" key="2">
    <citation type="submission" date="2019-01" db="EMBL/GenBank/DDBJ databases">
        <authorList>
            <consortium name="NCBI Pathogen Detection Project"/>
        </authorList>
    </citation>
    <scope>NUCLEOTIDE SEQUENCE</scope>
    <source>
        <strain evidence="12">P125109</strain>
    </source>
</reference>
<dbReference type="InterPro" id="IPR005467">
    <property type="entry name" value="His_kinase_dom"/>
</dbReference>
<dbReference type="InterPro" id="IPR003660">
    <property type="entry name" value="HAMP_dom"/>
</dbReference>
<evidence type="ECO:0000259" key="11">
    <source>
        <dbReference type="PROSITE" id="PS50885"/>
    </source>
</evidence>
<dbReference type="Pfam" id="PF02518">
    <property type="entry name" value="HATPase_c"/>
    <property type="match status" value="1"/>
</dbReference>
<dbReference type="Gene3D" id="1.10.287.130">
    <property type="match status" value="1"/>
</dbReference>
<dbReference type="PROSITE" id="PS50109">
    <property type="entry name" value="HIS_KIN"/>
    <property type="match status" value="1"/>
</dbReference>
<evidence type="ECO:0000256" key="1">
    <source>
        <dbReference type="ARBA" id="ARBA00000085"/>
    </source>
</evidence>
<dbReference type="Gene3D" id="6.10.340.10">
    <property type="match status" value="1"/>
</dbReference>
<dbReference type="FunFam" id="1.10.287.130:FF:000001">
    <property type="entry name" value="Two-component sensor histidine kinase"/>
    <property type="match status" value="1"/>
</dbReference>
<evidence type="ECO:0000259" key="10">
    <source>
        <dbReference type="PROSITE" id="PS50109"/>
    </source>
</evidence>
<keyword evidence="4" id="KW-0597">Phosphoprotein</keyword>
<keyword evidence="5" id="KW-0808">Transferase</keyword>
<dbReference type="SMART" id="SM00387">
    <property type="entry name" value="HATPase_c"/>
    <property type="match status" value="1"/>
</dbReference>
<evidence type="ECO:0000256" key="9">
    <source>
        <dbReference type="SAM" id="Phobius"/>
    </source>
</evidence>
<name>A0A724WUA6_SALEP</name>
<evidence type="ECO:0000313" key="12">
    <source>
        <dbReference type="EMBL" id="HAE0521211.1"/>
    </source>
</evidence>
<dbReference type="InterPro" id="IPR036890">
    <property type="entry name" value="HATPase_C_sf"/>
</dbReference>